<accession>A0A3G9G658</accession>
<dbReference type="InterPro" id="IPR036615">
    <property type="entry name" value="Mur_ligase_C_dom_sf"/>
</dbReference>
<evidence type="ECO:0000256" key="6">
    <source>
        <dbReference type="ARBA" id="ARBA00013023"/>
    </source>
</evidence>
<comment type="pathway">
    <text evidence="4">Cofactor biosynthesis; tetrahydrofolylpolyglutamate biosynthesis.</text>
</comment>
<evidence type="ECO:0000256" key="9">
    <source>
        <dbReference type="ARBA" id="ARBA00022598"/>
    </source>
</evidence>
<dbReference type="InterPro" id="IPR004101">
    <property type="entry name" value="Mur_ligase_C"/>
</dbReference>
<comment type="catalytic activity">
    <reaction evidence="21">
        <text>7,8-dihydropteroate + L-glutamate + ATP = 7,8-dihydrofolate + ADP + phosphate + H(+)</text>
        <dbReference type="Rhea" id="RHEA:23584"/>
        <dbReference type="ChEBI" id="CHEBI:15378"/>
        <dbReference type="ChEBI" id="CHEBI:17839"/>
        <dbReference type="ChEBI" id="CHEBI:29985"/>
        <dbReference type="ChEBI" id="CHEBI:30616"/>
        <dbReference type="ChEBI" id="CHEBI:43474"/>
        <dbReference type="ChEBI" id="CHEBI:57451"/>
        <dbReference type="ChEBI" id="CHEBI:456216"/>
        <dbReference type="EC" id="6.3.2.12"/>
    </reaction>
</comment>
<dbReference type="GO" id="GO:0046656">
    <property type="term" value="P:folic acid biosynthetic process"/>
    <property type="evidence" value="ECO:0007669"/>
    <property type="project" value="UniProtKB-KW"/>
</dbReference>
<keyword evidence="14" id="KW-0289">Folate biosynthesis</keyword>
<keyword evidence="10" id="KW-0479">Metal-binding</keyword>
<evidence type="ECO:0000259" key="24">
    <source>
        <dbReference type="Pfam" id="PF08245"/>
    </source>
</evidence>
<evidence type="ECO:0000256" key="2">
    <source>
        <dbReference type="ARBA" id="ARBA00002714"/>
    </source>
</evidence>
<dbReference type="EC" id="6.3.2.17" evidence="7"/>
<evidence type="ECO:0000256" key="18">
    <source>
        <dbReference type="ARBA" id="ARBA00047493"/>
    </source>
</evidence>
<feature type="domain" description="Mur ligase central" evidence="24">
    <location>
        <begin position="50"/>
        <end position="266"/>
    </location>
</feature>
<organism evidence="25 26">
    <name type="scientific">Asticcacaulis excentricus</name>
    <dbReference type="NCBI Taxonomy" id="78587"/>
    <lineage>
        <taxon>Bacteria</taxon>
        <taxon>Pseudomonadati</taxon>
        <taxon>Pseudomonadota</taxon>
        <taxon>Alphaproteobacteria</taxon>
        <taxon>Caulobacterales</taxon>
        <taxon>Caulobacteraceae</taxon>
        <taxon>Asticcacaulis</taxon>
    </lineage>
</organism>
<proteinExistence type="inferred from homology"/>
<evidence type="ECO:0000259" key="23">
    <source>
        <dbReference type="Pfam" id="PF02875"/>
    </source>
</evidence>
<dbReference type="NCBIfam" id="TIGR01499">
    <property type="entry name" value="folC"/>
    <property type="match status" value="1"/>
</dbReference>
<evidence type="ECO:0000256" key="7">
    <source>
        <dbReference type="ARBA" id="ARBA00013025"/>
    </source>
</evidence>
<evidence type="ECO:0000313" key="25">
    <source>
        <dbReference type="EMBL" id="BBF81311.1"/>
    </source>
</evidence>
<dbReference type="InterPro" id="IPR018109">
    <property type="entry name" value="Folylpolyglutamate_synth_CS"/>
</dbReference>
<dbReference type="Pfam" id="PF08245">
    <property type="entry name" value="Mur_ligase_M"/>
    <property type="match status" value="1"/>
</dbReference>
<evidence type="ECO:0000256" key="11">
    <source>
        <dbReference type="ARBA" id="ARBA00022741"/>
    </source>
</evidence>
<dbReference type="Gene3D" id="3.90.190.20">
    <property type="entry name" value="Mur ligase, C-terminal domain"/>
    <property type="match status" value="1"/>
</dbReference>
<dbReference type="GO" id="GO:0046872">
    <property type="term" value="F:metal ion binding"/>
    <property type="evidence" value="ECO:0007669"/>
    <property type="project" value="UniProtKB-KW"/>
</dbReference>
<comment type="similarity">
    <text evidence="5 22">Belongs to the folylpolyglutamate synthase family.</text>
</comment>
<evidence type="ECO:0000256" key="10">
    <source>
        <dbReference type="ARBA" id="ARBA00022723"/>
    </source>
</evidence>
<comment type="cofactor">
    <cofactor evidence="1">
        <name>Mg(2+)</name>
        <dbReference type="ChEBI" id="CHEBI:18420"/>
    </cofactor>
</comment>
<comment type="pathway">
    <text evidence="3">Cofactor biosynthesis; tetrahydrofolate biosynthesis; 7,8-dihydrofolate from 2-amino-4-hydroxy-6-hydroxymethyl-7,8-dihydropteridine diphosphate and 4-aminobenzoate: step 2/2.</text>
</comment>
<comment type="catalytic activity">
    <reaction evidence="18">
        <text>(6S)-5,6,7,8-tetrahydrofolyl-(gamma-L-Glu)(n) + L-glutamate + ATP = (6S)-5,6,7,8-tetrahydrofolyl-(gamma-L-Glu)(n+1) + ADP + phosphate + H(+)</text>
        <dbReference type="Rhea" id="RHEA:10580"/>
        <dbReference type="Rhea" id="RHEA-COMP:14738"/>
        <dbReference type="Rhea" id="RHEA-COMP:14740"/>
        <dbReference type="ChEBI" id="CHEBI:15378"/>
        <dbReference type="ChEBI" id="CHEBI:29985"/>
        <dbReference type="ChEBI" id="CHEBI:30616"/>
        <dbReference type="ChEBI" id="CHEBI:43474"/>
        <dbReference type="ChEBI" id="CHEBI:141005"/>
        <dbReference type="ChEBI" id="CHEBI:456216"/>
        <dbReference type="EC" id="6.3.2.17"/>
    </reaction>
</comment>
<feature type="domain" description="Mur ligase C-terminal" evidence="23">
    <location>
        <begin position="305"/>
        <end position="415"/>
    </location>
</feature>
<dbReference type="PANTHER" id="PTHR11136">
    <property type="entry name" value="FOLYLPOLYGLUTAMATE SYNTHASE-RELATED"/>
    <property type="match status" value="1"/>
</dbReference>
<evidence type="ECO:0000256" key="1">
    <source>
        <dbReference type="ARBA" id="ARBA00001946"/>
    </source>
</evidence>
<keyword evidence="12 22" id="KW-0067">ATP-binding</keyword>
<evidence type="ECO:0000256" key="15">
    <source>
        <dbReference type="ARBA" id="ARBA00030048"/>
    </source>
</evidence>
<dbReference type="GO" id="GO:0005737">
    <property type="term" value="C:cytoplasm"/>
    <property type="evidence" value="ECO:0007669"/>
    <property type="project" value="TreeGrafter"/>
</dbReference>
<dbReference type="Pfam" id="PF02875">
    <property type="entry name" value="Mur_ligase_C"/>
    <property type="match status" value="1"/>
</dbReference>
<dbReference type="PANTHER" id="PTHR11136:SF0">
    <property type="entry name" value="DIHYDROFOLATE SYNTHETASE-RELATED"/>
    <property type="match status" value="1"/>
</dbReference>
<evidence type="ECO:0000256" key="17">
    <source>
        <dbReference type="ARBA" id="ARBA00032510"/>
    </source>
</evidence>
<sequence length="432" mass="46462">MTDRLLPFDAPLERLKALHPKKIDLTLDRMLRVCEALDNPQDRLPPVIHVAGTNGKGSTLALLRAMAEAQGLRVHVYTSPHLVRFAERIRVAGTLITDDYLADVLDRVEKANAGEPLTFFEATTAAAFLAFAEVEADVLLLETGLGGLLDATNIVRAPKISIITPIDYDHQAFLGNDLTTIAKQKAGIIKPGCPVISARQADEAEAVIERAALKARSPLYTAGQGFDTHEENGRLVFQDEDALLDLSLPRLPGAHQIDNAALAIKAARLMGWSSEAMDQGLQAAVWPARMQRLKTGPLVAALPEGSELWLDGGHNPHAARALRAHIDRLQVRDPKPLHLICGLINTKDATEFFAHFKGLEAKITCVGFSSDAVITPAELAAKAAQSGFAATVSESVMEAMSRITDGPARVLICGSLYLAGDVLALSPDTWPV</sequence>
<dbReference type="SUPFAM" id="SSF53244">
    <property type="entry name" value="MurD-like peptide ligases, peptide-binding domain"/>
    <property type="match status" value="1"/>
</dbReference>
<dbReference type="InterPro" id="IPR013221">
    <property type="entry name" value="Mur_ligase_cen"/>
</dbReference>
<dbReference type="SUPFAM" id="SSF53623">
    <property type="entry name" value="MurD-like peptide ligases, catalytic domain"/>
    <property type="match status" value="1"/>
</dbReference>
<dbReference type="Proteomes" id="UP000278756">
    <property type="component" value="Chromosome 1"/>
</dbReference>
<dbReference type="GO" id="GO:0046654">
    <property type="term" value="P:tetrahydrofolate biosynthetic process"/>
    <property type="evidence" value="ECO:0007669"/>
    <property type="project" value="UniProtKB-UniPathway"/>
</dbReference>
<evidence type="ECO:0000256" key="5">
    <source>
        <dbReference type="ARBA" id="ARBA00008276"/>
    </source>
</evidence>
<evidence type="ECO:0000256" key="13">
    <source>
        <dbReference type="ARBA" id="ARBA00022842"/>
    </source>
</evidence>
<evidence type="ECO:0000256" key="20">
    <source>
        <dbReference type="ARBA" id="ARBA00049035"/>
    </source>
</evidence>
<dbReference type="RefSeq" id="WP_126422309.1">
    <property type="nucleotide sequence ID" value="NZ_AP018827.1"/>
</dbReference>
<dbReference type="EC" id="6.3.2.12" evidence="6"/>
<reference evidence="26" key="1">
    <citation type="journal article" date="2017" name="Biotechnol. Biofuels">
        <title>Evaluation of environmental bacterial communities as a factor affecting the growth of duckweed Lemna minor.</title>
        <authorList>
            <person name="Ishizawa H."/>
            <person name="Kuroda M."/>
            <person name="Morikawa M."/>
            <person name="Ike M."/>
        </authorList>
    </citation>
    <scope>NUCLEOTIDE SEQUENCE [LARGE SCALE GENOMIC DNA]</scope>
    <source>
        <strain evidence="26">M6</strain>
    </source>
</reference>
<keyword evidence="11 22" id="KW-0547">Nucleotide-binding</keyword>
<evidence type="ECO:0000256" key="19">
    <source>
        <dbReference type="ARBA" id="ARBA00047808"/>
    </source>
</evidence>
<evidence type="ECO:0000256" key="3">
    <source>
        <dbReference type="ARBA" id="ARBA00004799"/>
    </source>
</evidence>
<evidence type="ECO:0000256" key="16">
    <source>
        <dbReference type="ARBA" id="ARBA00030592"/>
    </source>
</evidence>
<evidence type="ECO:0000256" key="4">
    <source>
        <dbReference type="ARBA" id="ARBA00005150"/>
    </source>
</evidence>
<dbReference type="UniPathway" id="UPA00077">
    <property type="reaction ID" value="UER00157"/>
</dbReference>
<dbReference type="PIRSF" id="PIRSF001563">
    <property type="entry name" value="Folylpolyglu_synth"/>
    <property type="match status" value="1"/>
</dbReference>
<comment type="catalytic activity">
    <reaction evidence="20">
        <text>(6R)-5,10-methylenetetrahydrofolyl-(gamma-L-Glu)(n) + L-glutamate + ATP = (6R)-5,10-methylenetetrahydrofolyl-(gamma-L-Glu)(n+1) + ADP + phosphate + H(+)</text>
        <dbReference type="Rhea" id="RHEA:51912"/>
        <dbReference type="Rhea" id="RHEA-COMP:13257"/>
        <dbReference type="Rhea" id="RHEA-COMP:13258"/>
        <dbReference type="ChEBI" id="CHEBI:15378"/>
        <dbReference type="ChEBI" id="CHEBI:29985"/>
        <dbReference type="ChEBI" id="CHEBI:30616"/>
        <dbReference type="ChEBI" id="CHEBI:43474"/>
        <dbReference type="ChEBI" id="CHEBI:136572"/>
        <dbReference type="ChEBI" id="CHEBI:456216"/>
        <dbReference type="EC" id="6.3.2.17"/>
    </reaction>
</comment>
<dbReference type="GO" id="GO:0004326">
    <property type="term" value="F:tetrahydrofolylpolyglutamate synthase activity"/>
    <property type="evidence" value="ECO:0007669"/>
    <property type="project" value="UniProtKB-EC"/>
</dbReference>
<dbReference type="EMBL" id="AP018827">
    <property type="protein sequence ID" value="BBF81311.1"/>
    <property type="molecule type" value="Genomic_DNA"/>
</dbReference>
<dbReference type="InterPro" id="IPR001645">
    <property type="entry name" value="Folylpolyglutamate_synth"/>
</dbReference>
<dbReference type="InterPro" id="IPR036565">
    <property type="entry name" value="Mur-like_cat_sf"/>
</dbReference>
<dbReference type="FunFam" id="3.40.1190.10:FF:000011">
    <property type="entry name" value="Folylpolyglutamate synthase/dihydrofolate synthase"/>
    <property type="match status" value="1"/>
</dbReference>
<reference evidence="26" key="2">
    <citation type="journal article" date="2017" name="Plant Physiol. Biochem.">
        <title>Differential oxidative and antioxidative response of duckweed Lemna minor toward plant growth promoting/inhibiting bacteria.</title>
        <authorList>
            <person name="Ishizawa H."/>
            <person name="Kuroda M."/>
            <person name="Morikawa M."/>
            <person name="Ike M."/>
        </authorList>
    </citation>
    <scope>NUCLEOTIDE SEQUENCE [LARGE SCALE GENOMIC DNA]</scope>
    <source>
        <strain evidence="26">M6</strain>
    </source>
</reference>
<evidence type="ECO:0000256" key="8">
    <source>
        <dbReference type="ARBA" id="ARBA00019357"/>
    </source>
</evidence>
<dbReference type="AlphaFoldDB" id="A0A3G9G658"/>
<dbReference type="OrthoDB" id="9809356at2"/>
<comment type="catalytic activity">
    <reaction evidence="19">
        <text>10-formyltetrahydrofolyl-(gamma-L-Glu)(n) + L-glutamate + ATP = 10-formyltetrahydrofolyl-(gamma-L-Glu)(n+1) + ADP + phosphate + H(+)</text>
        <dbReference type="Rhea" id="RHEA:51904"/>
        <dbReference type="Rhea" id="RHEA-COMP:13088"/>
        <dbReference type="Rhea" id="RHEA-COMP:14300"/>
        <dbReference type="ChEBI" id="CHEBI:15378"/>
        <dbReference type="ChEBI" id="CHEBI:29985"/>
        <dbReference type="ChEBI" id="CHEBI:30616"/>
        <dbReference type="ChEBI" id="CHEBI:43474"/>
        <dbReference type="ChEBI" id="CHEBI:134413"/>
        <dbReference type="ChEBI" id="CHEBI:456216"/>
        <dbReference type="EC" id="6.3.2.17"/>
    </reaction>
</comment>
<gene>
    <name evidence="25" type="ORF">EM6_1909</name>
</gene>
<evidence type="ECO:0000256" key="12">
    <source>
        <dbReference type="ARBA" id="ARBA00022840"/>
    </source>
</evidence>
<keyword evidence="9 22" id="KW-0436">Ligase</keyword>
<evidence type="ECO:0000256" key="14">
    <source>
        <dbReference type="ARBA" id="ARBA00022909"/>
    </source>
</evidence>
<name>A0A3G9G658_9CAUL</name>
<dbReference type="PROSITE" id="PS01012">
    <property type="entry name" value="FOLYLPOLYGLU_SYNT_2"/>
    <property type="match status" value="1"/>
</dbReference>
<evidence type="ECO:0000256" key="21">
    <source>
        <dbReference type="ARBA" id="ARBA00049161"/>
    </source>
</evidence>
<dbReference type="GO" id="GO:0005524">
    <property type="term" value="F:ATP binding"/>
    <property type="evidence" value="ECO:0007669"/>
    <property type="project" value="UniProtKB-KW"/>
</dbReference>
<evidence type="ECO:0000313" key="26">
    <source>
        <dbReference type="Proteomes" id="UP000278756"/>
    </source>
</evidence>
<keyword evidence="13" id="KW-0460">Magnesium</keyword>
<dbReference type="GO" id="GO:0008841">
    <property type="term" value="F:dihydrofolate synthase activity"/>
    <property type="evidence" value="ECO:0007669"/>
    <property type="project" value="UniProtKB-EC"/>
</dbReference>
<dbReference type="Gene3D" id="3.40.1190.10">
    <property type="entry name" value="Mur-like, catalytic domain"/>
    <property type="match status" value="1"/>
</dbReference>
<protein>
    <recommendedName>
        <fullName evidence="8">Dihydrofolate synthase/folylpolyglutamate synthase</fullName>
        <ecNumber evidence="6">6.3.2.12</ecNumber>
        <ecNumber evidence="7">6.3.2.17</ecNumber>
    </recommendedName>
    <alternativeName>
        <fullName evidence="17">Folylpoly-gamma-glutamate synthetase-dihydrofolate synthetase</fullName>
    </alternativeName>
    <alternativeName>
        <fullName evidence="15">Folylpolyglutamate synthetase</fullName>
    </alternativeName>
    <alternativeName>
        <fullName evidence="16">Tetrahydrofolylpolyglutamate synthase</fullName>
    </alternativeName>
</protein>
<comment type="function">
    <text evidence="2">Functions in two distinct reactions of the de novo folate biosynthetic pathway. Catalyzes the addition of a glutamate residue to dihydropteroate (7,8-dihydropteroate or H2Pte) to form dihydrofolate (7,8-dihydrofolate monoglutamate or H2Pte-Glu). Also catalyzes successive additions of L-glutamate to tetrahydrofolate or 10-formyltetrahydrofolate or 5,10-methylenetetrahydrofolate, leading to folylpolyglutamate derivatives.</text>
</comment>
<evidence type="ECO:0000256" key="22">
    <source>
        <dbReference type="PIRNR" id="PIRNR001563"/>
    </source>
</evidence>